<proteinExistence type="inferred from homology"/>
<keyword evidence="3 5" id="KW-0812">Transmembrane</keyword>
<evidence type="ECO:0000313" key="8">
    <source>
        <dbReference type="Proteomes" id="UP000079169"/>
    </source>
</evidence>
<gene>
    <name evidence="9 10" type="primary">LOC103509199</name>
</gene>
<evidence type="ECO:0000256" key="1">
    <source>
        <dbReference type="ARBA" id="ARBA00004141"/>
    </source>
</evidence>
<sequence length="329" mass="37331">MDAGGAIADTQTPILITNIEWEMMDKTQFFPLSMLSSFCVRGSLYPLTLIKTRLQLQKHDQLYKGLLDAGAKIYKSEGLGGLYRGFWVSSVQIFSGVMYIATYEGVRHVITKNNIHNNQAKSLIAGAAASLVGQTIIVPFDVISQHLMVLGLATANQSKKKIVLEPLGITIDTSQTKFRTTMNIAQFIYKQDGFKGFYRGYLASLCAYVPNSAFWWTFYHIYQEKLNRVFPDDFSHLLIQCISGTLGGFTTTLITNPLDTIRARLQVQRTNSMLQTCKLLWIEEGFWMFSKGLSARLVQSVMFSFSIILGYETIKRFSIKSEYKQHVRW</sequence>
<keyword evidence="8" id="KW-1185">Reference proteome</keyword>
<feature type="repeat" description="Solcar" evidence="5">
    <location>
        <begin position="24"/>
        <end position="109"/>
    </location>
</feature>
<dbReference type="GO" id="GO:0009083">
    <property type="term" value="P:branched-chain amino acid catabolic process"/>
    <property type="evidence" value="ECO:0007669"/>
    <property type="project" value="InterPro"/>
</dbReference>
<evidence type="ECO:0000256" key="4">
    <source>
        <dbReference type="ARBA" id="ARBA00023136"/>
    </source>
</evidence>
<protein>
    <submittedName>
        <fullName evidence="9">Solute carrier family 25 member 44-like isoform X1</fullName>
    </submittedName>
    <submittedName>
        <fullName evidence="10">Solute carrier family 25 member 44-like isoform X2</fullName>
    </submittedName>
</protein>
<dbReference type="GO" id="GO:0015658">
    <property type="term" value="F:branched-chain amino acid transmembrane transporter activity"/>
    <property type="evidence" value="ECO:0007669"/>
    <property type="project" value="InterPro"/>
</dbReference>
<dbReference type="OrthoDB" id="250329at2759"/>
<evidence type="ECO:0000256" key="5">
    <source>
        <dbReference type="PROSITE-ProRule" id="PRU00282"/>
    </source>
</evidence>
<dbReference type="STRING" id="121845.A0A1S3D110"/>
<dbReference type="PROSITE" id="PS50920">
    <property type="entry name" value="SOLCAR"/>
    <property type="match status" value="3"/>
</dbReference>
<dbReference type="Pfam" id="PF00153">
    <property type="entry name" value="Mito_carr"/>
    <property type="match status" value="3"/>
</dbReference>
<dbReference type="AlphaFoldDB" id="A0A1S3D110"/>
<dbReference type="PANTHER" id="PTHR46314">
    <property type="entry name" value="SOLUTE CARRIER FAMILY 25 MEMBER 44"/>
    <property type="match status" value="1"/>
</dbReference>
<feature type="repeat" description="Solcar" evidence="5">
    <location>
        <begin position="235"/>
        <end position="317"/>
    </location>
</feature>
<dbReference type="SUPFAM" id="SSF103506">
    <property type="entry name" value="Mitochondrial carrier"/>
    <property type="match status" value="1"/>
</dbReference>
<dbReference type="PaxDb" id="121845-A0A1S3D110"/>
<accession>A0A1S3D110</accession>
<dbReference type="GO" id="GO:0005739">
    <property type="term" value="C:mitochondrion"/>
    <property type="evidence" value="ECO:0007669"/>
    <property type="project" value="InterPro"/>
</dbReference>
<dbReference type="KEGG" id="dci:103509199"/>
<evidence type="ECO:0000256" key="6">
    <source>
        <dbReference type="RuleBase" id="RU000488"/>
    </source>
</evidence>
<evidence type="ECO:0000256" key="2">
    <source>
        <dbReference type="ARBA" id="ARBA00006375"/>
    </source>
</evidence>
<feature type="repeat" description="Solcar" evidence="5">
    <location>
        <begin position="117"/>
        <end position="225"/>
    </location>
</feature>
<evidence type="ECO:0000313" key="10">
    <source>
        <dbReference type="RefSeq" id="XP_008472017.1"/>
    </source>
</evidence>
<comment type="subcellular location">
    <subcellularLocation>
        <location evidence="1">Membrane</location>
        <topology evidence="1">Multi-pass membrane protein</topology>
    </subcellularLocation>
</comment>
<dbReference type="GO" id="GO:0016020">
    <property type="term" value="C:membrane"/>
    <property type="evidence" value="ECO:0007669"/>
    <property type="project" value="UniProtKB-SubCell"/>
</dbReference>
<keyword evidence="7" id="KW-1133">Transmembrane helix</keyword>
<dbReference type="Gene3D" id="1.50.40.10">
    <property type="entry name" value="Mitochondrial carrier domain"/>
    <property type="match status" value="1"/>
</dbReference>
<dbReference type="OMA" id="GPSGILM"/>
<dbReference type="GeneID" id="103509199"/>
<dbReference type="InterPro" id="IPR042164">
    <property type="entry name" value="SLC25A44"/>
</dbReference>
<evidence type="ECO:0000256" key="3">
    <source>
        <dbReference type="ARBA" id="ARBA00022692"/>
    </source>
</evidence>
<keyword evidence="4 5" id="KW-0472">Membrane</keyword>
<dbReference type="RefSeq" id="XP_008472017.1">
    <property type="nucleotide sequence ID" value="XM_008473795.2"/>
</dbReference>
<feature type="transmembrane region" description="Helical" evidence="7">
    <location>
        <begin position="200"/>
        <end position="222"/>
    </location>
</feature>
<name>A0A1S3D110_DIACI</name>
<dbReference type="PANTHER" id="PTHR46314:SF2">
    <property type="entry name" value="SOLUTE CARRIER FAMILY 25 MEMBER 44"/>
    <property type="match status" value="1"/>
</dbReference>
<keyword evidence="6" id="KW-0813">Transport</keyword>
<evidence type="ECO:0000313" key="9">
    <source>
        <dbReference type="RefSeq" id="XP_008472016.1"/>
    </source>
</evidence>
<dbReference type="Proteomes" id="UP000079169">
    <property type="component" value="Unplaced"/>
</dbReference>
<comment type="similarity">
    <text evidence="2 6">Belongs to the mitochondrial carrier (TC 2.A.29) family.</text>
</comment>
<evidence type="ECO:0000256" key="7">
    <source>
        <dbReference type="SAM" id="Phobius"/>
    </source>
</evidence>
<dbReference type="InterPro" id="IPR018108">
    <property type="entry name" value="MCP_transmembrane"/>
</dbReference>
<dbReference type="RefSeq" id="XP_008472016.1">
    <property type="nucleotide sequence ID" value="XM_008473794.2"/>
</dbReference>
<organism evidence="9">
    <name type="scientific">Diaphorina citri</name>
    <name type="common">Asian citrus psyllid</name>
    <dbReference type="NCBI Taxonomy" id="121845"/>
    <lineage>
        <taxon>Eukaryota</taxon>
        <taxon>Metazoa</taxon>
        <taxon>Ecdysozoa</taxon>
        <taxon>Arthropoda</taxon>
        <taxon>Hexapoda</taxon>
        <taxon>Insecta</taxon>
        <taxon>Pterygota</taxon>
        <taxon>Neoptera</taxon>
        <taxon>Paraneoptera</taxon>
        <taxon>Hemiptera</taxon>
        <taxon>Sternorrhyncha</taxon>
        <taxon>Psylloidea</taxon>
        <taxon>Psyllidae</taxon>
        <taxon>Diaphorininae</taxon>
        <taxon>Diaphorina</taxon>
    </lineage>
</organism>
<reference evidence="9 10" key="1">
    <citation type="submission" date="2023-09" db="UniProtKB">
        <authorList>
            <consortium name="RefSeq"/>
        </authorList>
    </citation>
    <scope>IDENTIFICATION</scope>
</reference>
<dbReference type="InterPro" id="IPR023395">
    <property type="entry name" value="MCP_dom_sf"/>
</dbReference>